<protein>
    <recommendedName>
        <fullName evidence="3">RING-type domain-containing protein</fullName>
    </recommendedName>
</protein>
<evidence type="ECO:0000259" key="3">
    <source>
        <dbReference type="PROSITE" id="PS50089"/>
    </source>
</evidence>
<keyword evidence="1" id="KW-0479">Metal-binding</keyword>
<feature type="domain" description="RING-type" evidence="3">
    <location>
        <begin position="172"/>
        <end position="221"/>
    </location>
</feature>
<accession>A0ABR4NR17</accession>
<proteinExistence type="predicted"/>
<dbReference type="Proteomes" id="UP001623330">
    <property type="component" value="Unassembled WGS sequence"/>
</dbReference>
<comment type="caution">
    <text evidence="4">The sequence shown here is derived from an EMBL/GenBank/DDBJ whole genome shotgun (WGS) entry which is preliminary data.</text>
</comment>
<evidence type="ECO:0000313" key="4">
    <source>
        <dbReference type="EMBL" id="KAL3230585.1"/>
    </source>
</evidence>
<reference evidence="4 5" key="1">
    <citation type="submission" date="2024-05" db="EMBL/GenBank/DDBJ databases">
        <title>Long read based assembly of the Candida bracarensis genome reveals expanded adhesin content.</title>
        <authorList>
            <person name="Marcet-Houben M."/>
            <person name="Ksiezopolska E."/>
            <person name="Gabaldon T."/>
        </authorList>
    </citation>
    <scope>NUCLEOTIDE SEQUENCE [LARGE SCALE GENOMIC DNA]</scope>
    <source>
        <strain evidence="4 5">CBM6</strain>
    </source>
</reference>
<feature type="compositionally biased region" description="Polar residues" evidence="2">
    <location>
        <begin position="12"/>
        <end position="23"/>
    </location>
</feature>
<dbReference type="PROSITE" id="PS50089">
    <property type="entry name" value="ZF_RING_2"/>
    <property type="match status" value="1"/>
</dbReference>
<dbReference type="EMBL" id="JBEVYD010000009">
    <property type="protein sequence ID" value="KAL3230585.1"/>
    <property type="molecule type" value="Genomic_DNA"/>
</dbReference>
<name>A0ABR4NR17_9SACH</name>
<organism evidence="4 5">
    <name type="scientific">Nakaseomyces bracarensis</name>
    <dbReference type="NCBI Taxonomy" id="273131"/>
    <lineage>
        <taxon>Eukaryota</taxon>
        <taxon>Fungi</taxon>
        <taxon>Dikarya</taxon>
        <taxon>Ascomycota</taxon>
        <taxon>Saccharomycotina</taxon>
        <taxon>Saccharomycetes</taxon>
        <taxon>Saccharomycetales</taxon>
        <taxon>Saccharomycetaceae</taxon>
        <taxon>Nakaseomyces</taxon>
    </lineage>
</organism>
<evidence type="ECO:0000256" key="1">
    <source>
        <dbReference type="PROSITE-ProRule" id="PRU00175"/>
    </source>
</evidence>
<keyword evidence="1" id="KW-0863">Zinc-finger</keyword>
<keyword evidence="5" id="KW-1185">Reference proteome</keyword>
<dbReference type="InterPro" id="IPR001841">
    <property type="entry name" value="Znf_RING"/>
</dbReference>
<feature type="compositionally biased region" description="Polar residues" evidence="2">
    <location>
        <begin position="51"/>
        <end position="60"/>
    </location>
</feature>
<sequence length="795" mass="91322">MFLRTPIKKQYDNSIHTPPSGSEETILGGPTRKFLRSLSGKSHLSFEYKSQKNSVKTPNASPAFKSEIKRRNNLPKPLNLSDNLLNTTDKEKLIIERQQNYQRHNESTDLSSPSKITQKVSTVEVKHEKAEFGYEISKNTHLIMPVEDKMHSNQLSLKSDVTTSKKYINHICCICDEHISTTFLGEKTIDFYCGHISHYECYLIVFEDTHANNKYPTCRLCGADCEPLDEDIISDMKSRILTSKKKKLRFPELNFPTLNSAISQSISDREQQNTPVEKIINSAQVSSSGFKSSPKVFNPFEEINLDDDNDSEYIISSSATSSIIINGLRIDLEERIDEDKDWCISPIVTRSGFNMIDVYFPTINSNDFQNNNYDVLTKNSIIGSPTDFNERSFRQQLRSSIDNLIFKDSGSAPSGELLMISQFAFSTNGEFWMNQVTVVFFSTCLIFYDNSDKEIKGNLPIDQISSAVEVTKSNHTVLVIELMSCSLPQVYLRCDEEHTNATENIQKWAFYLNNVTKEFPTLLELTDCSISVMPIELSVKYEQEVLKRKITYQDVYPWEISDNKKNVCIILCLSRNLLLNSESKIKAYIKTLLDAFAPNDTLGILSMGKNGKGERGPYGTFVGPVTKYWNGWDSILNDIEREYSSNHFYNFTSQIEEYLVLFDTCYRIISTISTHDSDTYRELVILGHGECPVFNVEITRENEKVKKHYDFVTLKSHFNIVSRIIDEPVDIKCMRNWDISNIILKYDQSEKYIWLGHMHYGDKKSMCLTVSGPENVQLEWYDNNTESHHVQMYNI</sequence>
<keyword evidence="1" id="KW-0862">Zinc</keyword>
<evidence type="ECO:0000256" key="2">
    <source>
        <dbReference type="SAM" id="MobiDB-lite"/>
    </source>
</evidence>
<feature type="region of interest" description="Disordered" evidence="2">
    <location>
        <begin position="49"/>
        <end position="83"/>
    </location>
</feature>
<gene>
    <name evidence="4" type="ORF">RNJ44_01034</name>
</gene>
<evidence type="ECO:0000313" key="5">
    <source>
        <dbReference type="Proteomes" id="UP001623330"/>
    </source>
</evidence>
<feature type="region of interest" description="Disordered" evidence="2">
    <location>
        <begin position="1"/>
        <end position="29"/>
    </location>
</feature>